<evidence type="ECO:0008006" key="3">
    <source>
        <dbReference type="Google" id="ProtNLM"/>
    </source>
</evidence>
<evidence type="ECO:0000313" key="2">
    <source>
        <dbReference type="Proteomes" id="UP000069443"/>
    </source>
</evidence>
<keyword evidence="2" id="KW-1185">Reference proteome</keyword>
<protein>
    <recommendedName>
        <fullName evidence="3">Peptidase M50</fullName>
    </recommendedName>
</protein>
<dbReference type="OrthoDB" id="5189801at2"/>
<evidence type="ECO:0000313" key="1">
    <source>
        <dbReference type="EMBL" id="GAS97833.1"/>
    </source>
</evidence>
<gene>
    <name evidence="1" type="ORF">RMCC_4799</name>
</gene>
<organism evidence="1 2">
    <name type="scientific">Mycolicibacterium canariasense</name>
    <name type="common">Mycobacterium canariasense</name>
    <dbReference type="NCBI Taxonomy" id="228230"/>
    <lineage>
        <taxon>Bacteria</taxon>
        <taxon>Bacillati</taxon>
        <taxon>Actinomycetota</taxon>
        <taxon>Actinomycetes</taxon>
        <taxon>Mycobacteriales</taxon>
        <taxon>Mycobacteriaceae</taxon>
        <taxon>Mycolicibacterium</taxon>
    </lineage>
</organism>
<accession>A0A124E2T3</accession>
<name>A0A124E2T3_MYCCR</name>
<sequence length="206" mass="22634">MTTTDSDREISVLVFGDRRIPPALLRCPAVMVTEPADVDAAFTARRLVVLGSESDLATVLGRLMRADRLDIEVARVGRWRSGRRARTGAVTRLPLIRDETGTVLVGTAYWLPPDESARHIEGEAVVDDTVLFDGTATAVRIEPIAAQPGLRASVLTARMRPEQWVTGRAVQLGTTGAVVVRDGVRVPRPVRRSTFYRHTQGWLSVR</sequence>
<reference evidence="2" key="2">
    <citation type="submission" date="2016-02" db="EMBL/GenBank/DDBJ databases">
        <title>Draft genome sequence of five rapidly growing Mycobacterium species.</title>
        <authorList>
            <person name="Katahira K."/>
            <person name="Gotou Y."/>
            <person name="Iida K."/>
            <person name="Ogura Y."/>
            <person name="Hayashi T."/>
        </authorList>
    </citation>
    <scope>NUCLEOTIDE SEQUENCE [LARGE SCALE GENOMIC DNA]</scope>
    <source>
        <strain evidence="2">JCM15298</strain>
    </source>
</reference>
<dbReference type="Proteomes" id="UP000069443">
    <property type="component" value="Unassembled WGS sequence"/>
</dbReference>
<dbReference type="STRING" id="228230.RMCC_4799"/>
<dbReference type="RefSeq" id="WP_062658655.1">
    <property type="nucleotide sequence ID" value="NZ_BCSY01000076.1"/>
</dbReference>
<dbReference type="AlphaFoldDB" id="A0A124E2T3"/>
<proteinExistence type="predicted"/>
<comment type="caution">
    <text evidence="1">The sequence shown here is derived from an EMBL/GenBank/DDBJ whole genome shotgun (WGS) entry which is preliminary data.</text>
</comment>
<dbReference type="EMBL" id="BCSY01000076">
    <property type="protein sequence ID" value="GAS97833.1"/>
    <property type="molecule type" value="Genomic_DNA"/>
</dbReference>
<reference evidence="2" key="1">
    <citation type="journal article" date="2016" name="Genome Announc.">
        <title>Draft Genome Sequences of Five Rapidly Growing Mycobacterium Species, M. thermoresistibile, M. fortuitum subsp. acetamidolyticum, M. canariasense, M. brisbanense, and M. novocastrense.</title>
        <authorList>
            <person name="Katahira K."/>
            <person name="Ogura Y."/>
            <person name="Gotoh Y."/>
            <person name="Hayashi T."/>
        </authorList>
    </citation>
    <scope>NUCLEOTIDE SEQUENCE [LARGE SCALE GENOMIC DNA]</scope>
    <source>
        <strain evidence="2">JCM15298</strain>
    </source>
</reference>